<protein>
    <submittedName>
        <fullName evidence="1">Uncharacterized protein</fullName>
    </submittedName>
</protein>
<proteinExistence type="predicted"/>
<accession>Q7UNC7</accession>
<evidence type="ECO:0000313" key="2">
    <source>
        <dbReference type="Proteomes" id="UP000001025"/>
    </source>
</evidence>
<dbReference type="Proteomes" id="UP000001025">
    <property type="component" value="Chromosome"/>
</dbReference>
<dbReference type="AlphaFoldDB" id="Q7UNC7"/>
<reference evidence="1 2" key="1">
    <citation type="journal article" date="2003" name="Proc. Natl. Acad. Sci. U.S.A.">
        <title>Complete genome sequence of the marine planctomycete Pirellula sp. strain 1.</title>
        <authorList>
            <person name="Gloeckner F.O."/>
            <person name="Kube M."/>
            <person name="Bauer M."/>
            <person name="Teeling H."/>
            <person name="Lombardot T."/>
            <person name="Ludwig W."/>
            <person name="Gade D."/>
            <person name="Beck A."/>
            <person name="Borzym K."/>
            <person name="Heitmann K."/>
            <person name="Rabus R."/>
            <person name="Schlesner H."/>
            <person name="Amann R."/>
            <person name="Reinhardt R."/>
        </authorList>
    </citation>
    <scope>NUCLEOTIDE SEQUENCE [LARGE SCALE GENOMIC DNA]</scope>
    <source>
        <strain evidence="2">DSM 10527 / NCIMB 13988 / SH1</strain>
    </source>
</reference>
<evidence type="ECO:0000313" key="1">
    <source>
        <dbReference type="EMBL" id="CAD75492.1"/>
    </source>
</evidence>
<name>Q7UNC7_RHOBA</name>
<dbReference type="HOGENOM" id="CLU_3221258_0_0_0"/>
<gene>
    <name evidence="1" type="ordered locus">RB7651</name>
</gene>
<keyword evidence="2" id="KW-1185">Reference proteome</keyword>
<dbReference type="EMBL" id="BX294146">
    <property type="protein sequence ID" value="CAD75492.1"/>
    <property type="molecule type" value="Genomic_DNA"/>
</dbReference>
<organism evidence="1 2">
    <name type="scientific">Rhodopirellula baltica (strain DSM 10527 / NCIMB 13988 / SH1)</name>
    <dbReference type="NCBI Taxonomy" id="243090"/>
    <lineage>
        <taxon>Bacteria</taxon>
        <taxon>Pseudomonadati</taxon>
        <taxon>Planctomycetota</taxon>
        <taxon>Planctomycetia</taxon>
        <taxon>Pirellulales</taxon>
        <taxon>Pirellulaceae</taxon>
        <taxon>Rhodopirellula</taxon>
    </lineage>
</organism>
<dbReference type="EnsemblBacteria" id="CAD75492">
    <property type="protein sequence ID" value="CAD75492"/>
    <property type="gene ID" value="RB7651"/>
</dbReference>
<dbReference type="KEGG" id="rba:RB7651"/>
<dbReference type="InParanoid" id="Q7UNC7"/>
<sequence>MRDAWGLLGVKESRDGRVNCPLMVASIDEASRGRGCDVCDQSRG</sequence>